<evidence type="ECO:0000313" key="1">
    <source>
        <dbReference type="EMBL" id="KAH7905627.1"/>
    </source>
</evidence>
<accession>A0ACB7ZY90</accession>
<gene>
    <name evidence="1" type="ORF">BJ138DRAFT_1130383</name>
</gene>
<comment type="caution">
    <text evidence="1">The sequence shown here is derived from an EMBL/GenBank/DDBJ whole genome shotgun (WGS) entry which is preliminary data.</text>
</comment>
<name>A0ACB7ZY90_9AGAM</name>
<protein>
    <submittedName>
        <fullName evidence="1">Uncharacterized protein</fullName>
    </submittedName>
</protein>
<sequence length="232" mass="25717">MTTWVQPVRHPWFDPISTKRKFREDDYDDRSSHLISPKQKRIRFNTLEHGFAHLTLGSSGTSSPFSPTDIPWSATSNAGPTIDEFLYPSADASSSMVIDSHSEIVLPSSIEEPTSPQQAGVLENAMADEVDLDRAEFDRSEYQTLDNAEGDWVPDMIISPALVSQLKKRSTASHPIARIVAPAIDNSKALVLFKPLPIAQTDEACDPPSLTHSIFSPRTTSENDDAMEVEFF</sequence>
<dbReference type="Proteomes" id="UP000790377">
    <property type="component" value="Unassembled WGS sequence"/>
</dbReference>
<organism evidence="1 2">
    <name type="scientific">Hygrophoropsis aurantiaca</name>
    <dbReference type="NCBI Taxonomy" id="72124"/>
    <lineage>
        <taxon>Eukaryota</taxon>
        <taxon>Fungi</taxon>
        <taxon>Dikarya</taxon>
        <taxon>Basidiomycota</taxon>
        <taxon>Agaricomycotina</taxon>
        <taxon>Agaricomycetes</taxon>
        <taxon>Agaricomycetidae</taxon>
        <taxon>Boletales</taxon>
        <taxon>Coniophorineae</taxon>
        <taxon>Hygrophoropsidaceae</taxon>
        <taxon>Hygrophoropsis</taxon>
    </lineage>
</organism>
<proteinExistence type="predicted"/>
<keyword evidence="2" id="KW-1185">Reference proteome</keyword>
<evidence type="ECO:0000313" key="2">
    <source>
        <dbReference type="Proteomes" id="UP000790377"/>
    </source>
</evidence>
<dbReference type="EMBL" id="MU268153">
    <property type="protein sequence ID" value="KAH7905627.1"/>
    <property type="molecule type" value="Genomic_DNA"/>
</dbReference>
<reference evidence="1" key="1">
    <citation type="journal article" date="2021" name="New Phytol.">
        <title>Evolutionary innovations through gain and loss of genes in the ectomycorrhizal Boletales.</title>
        <authorList>
            <person name="Wu G."/>
            <person name="Miyauchi S."/>
            <person name="Morin E."/>
            <person name="Kuo A."/>
            <person name="Drula E."/>
            <person name="Varga T."/>
            <person name="Kohler A."/>
            <person name="Feng B."/>
            <person name="Cao Y."/>
            <person name="Lipzen A."/>
            <person name="Daum C."/>
            <person name="Hundley H."/>
            <person name="Pangilinan J."/>
            <person name="Johnson J."/>
            <person name="Barry K."/>
            <person name="LaButti K."/>
            <person name="Ng V."/>
            <person name="Ahrendt S."/>
            <person name="Min B."/>
            <person name="Choi I.G."/>
            <person name="Park H."/>
            <person name="Plett J.M."/>
            <person name="Magnuson J."/>
            <person name="Spatafora J.W."/>
            <person name="Nagy L.G."/>
            <person name="Henrissat B."/>
            <person name="Grigoriev I.V."/>
            <person name="Yang Z.L."/>
            <person name="Xu J."/>
            <person name="Martin F.M."/>
        </authorList>
    </citation>
    <scope>NUCLEOTIDE SEQUENCE</scope>
    <source>
        <strain evidence="1">ATCC 28755</strain>
    </source>
</reference>